<feature type="region of interest" description="Disordered" evidence="1">
    <location>
        <begin position="380"/>
        <end position="451"/>
    </location>
</feature>
<evidence type="ECO:0000313" key="3">
    <source>
        <dbReference type="EMBL" id="AEV80568.1"/>
    </source>
</evidence>
<sequence>MSHGSMAARLTACLVLCLLAVPLQGTYVYVSVLTRSHGLTWTAIGGVNVTDDTSSLESTYKFSHDNITTDGNVSTVTTGNGSTTELPVECLTRSDDYAGTIWIFYCNVTETINKLWYLGNGYNHSQENCTSSLTAYLRNMCSIWNDYTNSSTNTSRKEHLSDSEVRCVIPHTYSINGTIHRYNDTTFNTENRKPYHELFPHLHTCSLFEALAFDDLQDYVELSKFWLTIIQSISLIGVVIVGFVIWARFHCCNKTPCVWMEPRHEDCEAACKEVVIEDLKQTDSEDDTAPNSPSEHDSTETTPILSASHKPSWKTPPAVSPKPTICNGTKKPIVPPKPKPKPKPTMLQFPAPKSASTTSMNIQSPKVFTFNENDIRKHKEEMGTEDTKPRIIHHTEDRTPPVDSVLTPLLPPPPPAPRRISTSRVPVMIPWDNTQSPAKMSPWKDTCESLPTELDPWEFRPRRWL</sequence>
<organism evidence="3 4">
    <name type="scientific">Simian cytomegalovirus (strain Colburn)</name>
    <dbReference type="NCBI Taxonomy" id="50292"/>
    <lineage>
        <taxon>Viruses</taxon>
        <taxon>Duplodnaviria</taxon>
        <taxon>Heunggongvirae</taxon>
        <taxon>Peploviricota</taxon>
        <taxon>Herviviricetes</taxon>
        <taxon>Herpesvirales</taxon>
        <taxon>Orthoherpesviridae</taxon>
        <taxon>Betaherpesvirinae</taxon>
        <taxon>Cytomegalovirus</taxon>
        <taxon>Cytomegalovirus cercopithecinebeta5</taxon>
    </lineage>
</organism>
<feature type="transmembrane region" description="Helical" evidence="2">
    <location>
        <begin position="225"/>
        <end position="246"/>
    </location>
</feature>
<evidence type="ECO:0000256" key="1">
    <source>
        <dbReference type="SAM" id="MobiDB-lite"/>
    </source>
</evidence>
<name>G8XTS6_SCMVC</name>
<keyword evidence="2" id="KW-0472">Membrane</keyword>
<accession>G8XTS6</accession>
<reference evidence="3" key="1">
    <citation type="submission" date="2011-12" db="EMBL/GenBank/DDBJ databases">
        <title>Comparative genomics of primate cytomegaloviruses.</title>
        <authorList>
            <person name="Davison A.J."/>
            <person name="Holton M."/>
            <person name="Dolan A."/>
            <person name="Dargan D.J."/>
            <person name="Gatherer D."/>
            <person name="Hayward G.S."/>
        </authorList>
    </citation>
    <scope>NUCLEOTIDE SEQUENCE [LARGE SCALE GENOMIC DNA]</scope>
    <source>
        <strain evidence="3">Colburn</strain>
    </source>
</reference>
<protein>
    <submittedName>
        <fullName evidence="3">Membrane protein UL20</fullName>
    </submittedName>
</protein>
<gene>
    <name evidence="3" type="primary">UL20</name>
</gene>
<dbReference type="EMBL" id="FJ483969">
    <property type="protein sequence ID" value="AEV80568.1"/>
    <property type="molecule type" value="Genomic_DNA"/>
</dbReference>
<feature type="region of interest" description="Disordered" evidence="1">
    <location>
        <begin position="281"/>
        <end position="346"/>
    </location>
</feature>
<proteinExistence type="predicted"/>
<dbReference type="InterPro" id="IPR035142">
    <property type="entry name" value="UL20"/>
</dbReference>
<keyword evidence="2" id="KW-0812">Transmembrane</keyword>
<dbReference type="Proteomes" id="UP000113346">
    <property type="component" value="Segment"/>
</dbReference>
<evidence type="ECO:0000256" key="2">
    <source>
        <dbReference type="SAM" id="Phobius"/>
    </source>
</evidence>
<keyword evidence="2" id="KW-1133">Transmembrane helix</keyword>
<evidence type="ECO:0000313" key="4">
    <source>
        <dbReference type="Proteomes" id="UP000113346"/>
    </source>
</evidence>
<organismHost>
    <name type="scientific">Macaca</name>
    <name type="common">macaques</name>
    <dbReference type="NCBI Taxonomy" id="9539"/>
</organismHost>
<dbReference type="Pfam" id="PF17582">
    <property type="entry name" value="UL20"/>
    <property type="match status" value="1"/>
</dbReference>
<feature type="compositionally biased region" description="Basic and acidic residues" evidence="1">
    <location>
        <begin position="380"/>
        <end position="400"/>
    </location>
</feature>